<proteinExistence type="predicted"/>
<dbReference type="InterPro" id="IPR012171">
    <property type="entry name" value="Fatty_acid_desaturase"/>
</dbReference>
<dbReference type="Pfam" id="PF00487">
    <property type="entry name" value="FA_desaturase"/>
    <property type="match status" value="1"/>
</dbReference>
<comment type="caution">
    <text evidence="3">The sequence shown here is derived from an EMBL/GenBank/DDBJ whole genome shotgun (WGS) entry which is preliminary data.</text>
</comment>
<organism evidence="3 4">
    <name type="scientific">Streptomyces olivaceiscleroticus</name>
    <dbReference type="NCBI Taxonomy" id="68245"/>
    <lineage>
        <taxon>Bacteria</taxon>
        <taxon>Bacillati</taxon>
        <taxon>Actinomycetota</taxon>
        <taxon>Actinomycetes</taxon>
        <taxon>Kitasatosporales</taxon>
        <taxon>Streptomycetaceae</taxon>
        <taxon>Streptomyces</taxon>
    </lineage>
</organism>
<dbReference type="CDD" id="cd03506">
    <property type="entry name" value="Delta6-FADS-like"/>
    <property type="match status" value="1"/>
</dbReference>
<reference evidence="3 4" key="1">
    <citation type="journal article" date="2019" name="Int. J. Syst. Evol. Microbiol.">
        <title>The Global Catalogue of Microorganisms (GCM) 10K type strain sequencing project: providing services to taxonomists for standard genome sequencing and annotation.</title>
        <authorList>
            <consortium name="The Broad Institute Genomics Platform"/>
            <consortium name="The Broad Institute Genome Sequencing Center for Infectious Disease"/>
            <person name="Wu L."/>
            <person name="Ma J."/>
        </authorList>
    </citation>
    <scope>NUCLEOTIDE SEQUENCE [LARGE SCALE GENOMIC DNA]</scope>
    <source>
        <strain evidence="3 4">JCM 4805</strain>
    </source>
</reference>
<accession>A0ABN0ZF81</accession>
<evidence type="ECO:0000313" key="4">
    <source>
        <dbReference type="Proteomes" id="UP001500909"/>
    </source>
</evidence>
<feature type="transmembrane region" description="Helical" evidence="1">
    <location>
        <begin position="157"/>
        <end position="175"/>
    </location>
</feature>
<dbReference type="RefSeq" id="WP_346092885.1">
    <property type="nucleotide sequence ID" value="NZ_BAAABY010000007.1"/>
</dbReference>
<gene>
    <name evidence="3" type="ORF">GCM10010361_07040</name>
</gene>
<dbReference type="InterPro" id="IPR005804">
    <property type="entry name" value="FA_desaturase_dom"/>
</dbReference>
<keyword evidence="1" id="KW-0812">Transmembrane</keyword>
<dbReference type="PANTHER" id="PTHR19353:SF19">
    <property type="entry name" value="DELTA(5) FATTY ACID DESATURASE C-RELATED"/>
    <property type="match status" value="1"/>
</dbReference>
<keyword evidence="1" id="KW-1133">Transmembrane helix</keyword>
<keyword evidence="4" id="KW-1185">Reference proteome</keyword>
<protein>
    <submittedName>
        <fullName evidence="3">Acyl-CoA desaturase</fullName>
    </submittedName>
</protein>
<feature type="domain" description="Fatty acid desaturase" evidence="2">
    <location>
        <begin position="61"/>
        <end position="320"/>
    </location>
</feature>
<feature type="transmembrane region" description="Helical" evidence="1">
    <location>
        <begin position="95"/>
        <end position="116"/>
    </location>
</feature>
<dbReference type="Proteomes" id="UP001500909">
    <property type="component" value="Unassembled WGS sequence"/>
</dbReference>
<sequence>MTHASPYRSGALSGAPFTALFQEVKDAGLLALRPGYYAWRLALNVALCGAGLVAFLLLGDSWWQLLVAAYLALCSVQCAFMGHDAGHKAMFRDRRAATAVGLIHLNLVNGISYGWWVGHHNRHHSHPNHIDRDPDIARRTAVFHAKQYATRNARQRFIVRHQAVLFFVLLVLEAYKIQKTAVLAVARGAVRRPLLEGSLLLAHVVLFLGAVFLVLPPLTAVAFLLVHQALTGVYLGLVFAPNHKGMAVREGEEEALDWLERQVLTSRNVRPSPLTDFLYGGLNYQIEHHLFPAMPQRNLGRCRKIVRRYCTVHGLPYRELGFAASYREVAVFLHEVSAPMRADGRAGRHRRAA</sequence>
<evidence type="ECO:0000256" key="1">
    <source>
        <dbReference type="SAM" id="Phobius"/>
    </source>
</evidence>
<evidence type="ECO:0000259" key="2">
    <source>
        <dbReference type="Pfam" id="PF00487"/>
    </source>
</evidence>
<feature type="transmembrane region" description="Helical" evidence="1">
    <location>
        <begin position="37"/>
        <end position="57"/>
    </location>
</feature>
<feature type="transmembrane region" description="Helical" evidence="1">
    <location>
        <begin position="195"/>
        <end position="215"/>
    </location>
</feature>
<keyword evidence="1" id="KW-0472">Membrane</keyword>
<feature type="transmembrane region" description="Helical" evidence="1">
    <location>
        <begin position="63"/>
        <end position="83"/>
    </location>
</feature>
<feature type="transmembrane region" description="Helical" evidence="1">
    <location>
        <begin position="221"/>
        <end position="240"/>
    </location>
</feature>
<dbReference type="PANTHER" id="PTHR19353">
    <property type="entry name" value="FATTY ACID DESATURASE 2"/>
    <property type="match status" value="1"/>
</dbReference>
<evidence type="ECO:0000313" key="3">
    <source>
        <dbReference type="EMBL" id="GAA0445837.1"/>
    </source>
</evidence>
<name>A0ABN0ZF81_9ACTN</name>
<dbReference type="PIRSF" id="PIRSF015921">
    <property type="entry name" value="FA_sphinglp_des"/>
    <property type="match status" value="1"/>
</dbReference>
<dbReference type="EMBL" id="BAAABY010000007">
    <property type="protein sequence ID" value="GAA0445837.1"/>
    <property type="molecule type" value="Genomic_DNA"/>
</dbReference>